<reference evidence="3" key="1">
    <citation type="submission" date="2016-02" db="EMBL/GenBank/DDBJ databases">
        <authorList>
            <person name="Wibberg D."/>
        </authorList>
    </citation>
    <scope>NUCLEOTIDE SEQUENCE [LARGE SCALE GENOMIC DNA]</scope>
</reference>
<dbReference type="PANTHER" id="PTHR33295">
    <property type="entry name" value="ATPASE"/>
    <property type="match status" value="1"/>
</dbReference>
<dbReference type="InterPro" id="IPR041682">
    <property type="entry name" value="AAA_14"/>
</dbReference>
<dbReference type="Proteomes" id="UP000199013">
    <property type="component" value="Unassembled WGS sequence"/>
</dbReference>
<dbReference type="Pfam" id="PF13173">
    <property type="entry name" value="AAA_14"/>
    <property type="match status" value="1"/>
</dbReference>
<accession>A0A1C3P4J2</accession>
<protein>
    <recommendedName>
        <fullName evidence="1">AAA domain-containing protein</fullName>
    </recommendedName>
</protein>
<gene>
    <name evidence="2" type="ORF">FDG2_4282</name>
</gene>
<keyword evidence="3" id="KW-1185">Reference proteome</keyword>
<evidence type="ECO:0000259" key="1">
    <source>
        <dbReference type="Pfam" id="PF13173"/>
    </source>
</evidence>
<name>A0A1C3P4J2_9ACTN</name>
<feature type="domain" description="AAA" evidence="1">
    <location>
        <begin position="61"/>
        <end position="203"/>
    </location>
</feature>
<proteinExistence type="predicted"/>
<evidence type="ECO:0000313" key="3">
    <source>
        <dbReference type="Proteomes" id="UP000199013"/>
    </source>
</evidence>
<organism evidence="2 3">
    <name type="scientific">Candidatus Protofrankia californiensis</name>
    <dbReference type="NCBI Taxonomy" id="1839754"/>
    <lineage>
        <taxon>Bacteria</taxon>
        <taxon>Bacillati</taxon>
        <taxon>Actinomycetota</taxon>
        <taxon>Actinomycetes</taxon>
        <taxon>Frankiales</taxon>
        <taxon>Frankiaceae</taxon>
        <taxon>Protofrankia</taxon>
    </lineage>
</organism>
<sequence length="490" mass="53563">MRDDQIRARLAATNPWWGAVATGASPTAWMATDVSLRGRRRFDLGYRAAVLADVATEPLDDRLIVLRGPRRVGKSVVLKDTIAALCARADVDPRQLIYIAADEMTAQDLNRAITVGRDLTRSVDHAEPRSRVWLIDEVTGMAGWTTTLKFLRDNTLFGLDLVVCTGSSWADDAEVGRDLLAGRAGMTNVRRTRILVPMSFRDFIAVSRPELPRPPSVPLWDLQSAEVAHIAGLLAPNSDDFDLAWQAYLTCGGYPRAVSEYHSTGAVSDAFLTDIEQWLHRDVDRNAPEESIPQLLAGLHGRSGTPINRTRTATDLGYPSRQAFDLRLVKLVRTFGAIWCHQVDATAHRVAGAQAKLYLSDPIMAWLGPRLRAGLPTPDLTKLAESTLAVAFAAAVEARQPGRWATDEAVGYFRTGGGAEVDFAPLPLPTASGDLFSTPIEAKWVTHGWRSEARAIENAFGRGIVATKNITDTGYRSWALPIPLLTLLLG</sequence>
<dbReference type="AlphaFoldDB" id="A0A1C3P4J2"/>
<dbReference type="EMBL" id="FLUV01001787">
    <property type="protein sequence ID" value="SBW24745.1"/>
    <property type="molecule type" value="Genomic_DNA"/>
</dbReference>
<dbReference type="PANTHER" id="PTHR33295:SF18">
    <property type="entry name" value="AAA+ ATPASE DOMAIN-CONTAINING PROTEIN"/>
    <property type="match status" value="1"/>
</dbReference>
<dbReference type="SUPFAM" id="SSF52540">
    <property type="entry name" value="P-loop containing nucleoside triphosphate hydrolases"/>
    <property type="match status" value="1"/>
</dbReference>
<evidence type="ECO:0000313" key="2">
    <source>
        <dbReference type="EMBL" id="SBW24745.1"/>
    </source>
</evidence>
<dbReference type="InterPro" id="IPR027417">
    <property type="entry name" value="P-loop_NTPase"/>
</dbReference>